<dbReference type="AlphaFoldDB" id="A0AA49JSJ8"/>
<sequence length="606" mass="66178">MRLYRRLLVFLRPHTWRLVGNILFNVTAAALDGIAFTLLIPFLNTLFGMPNAIAQDMGWLTVAQDRLIGAFLVPDQPLASLRGVILVIIAMVALKNVFLWAGGQLGASLQEYLTRDLRAAVFAHMQRLPLGWFSRTKTGQIIARILTDTEQTKAILAEVATRTIQNAAQLLVTIWILYTMSPRLTLYALVVAPLIIGLLQPILRKLRKGHRRLRAEYGEITSVLQEVVSGIRLVKSFRGEAYEDGRFIGASGRYSKGMTRIQRIALLSGPLTEVLGTVVAVAILWLGAQEVLGGRGMDGGTLITFMVLVMRLLQPLKQLSQAPTIAQQSLAAAERLFDVLDQPTELQADRGTRDVRGLERELVFDAVGFAYGDEPVLRDVSFTARKGEVIALVGASGAGKSTLVDLIPRFIEPTSGRILLDGVDTREIKLPALRSLTGIVSQDTVLFNDTVRANIAYGAGEKYTQAQVEAAARAANAHEFIAALPEGYDTVLGERGTRLSGGQRQRLAIARALLTDPPILILDEATSALDTESERLVQEALDRLLAGRTTFVIAHRLSTIVHATQILVMDAGQVVERGTHDELLARGGAYARLHALQQRGERNGDG</sequence>
<evidence type="ECO:0000256" key="6">
    <source>
        <dbReference type="ARBA" id="ARBA00022840"/>
    </source>
</evidence>
<dbReference type="GO" id="GO:0140359">
    <property type="term" value="F:ABC-type transporter activity"/>
    <property type="evidence" value="ECO:0007669"/>
    <property type="project" value="InterPro"/>
</dbReference>
<keyword evidence="6 12" id="KW-0067">ATP-binding</keyword>
<comment type="subcellular location">
    <subcellularLocation>
        <location evidence="1">Cell membrane</location>
        <topology evidence="1">Multi-pass membrane protein</topology>
    </subcellularLocation>
</comment>
<keyword evidence="2" id="KW-0813">Transport</keyword>
<keyword evidence="4 9" id="KW-0812">Transmembrane</keyword>
<feature type="transmembrane region" description="Helical" evidence="9">
    <location>
        <begin position="264"/>
        <end position="286"/>
    </location>
</feature>
<gene>
    <name evidence="12" type="ORF">Strain138_000432</name>
    <name evidence="13" type="ORF">Strain318_000432</name>
</gene>
<proteinExistence type="predicted"/>
<dbReference type="PROSITE" id="PS50893">
    <property type="entry name" value="ABC_TRANSPORTER_2"/>
    <property type="match status" value="1"/>
</dbReference>
<evidence type="ECO:0000256" key="3">
    <source>
        <dbReference type="ARBA" id="ARBA00022475"/>
    </source>
</evidence>
<evidence type="ECO:0000259" key="10">
    <source>
        <dbReference type="PROSITE" id="PS50893"/>
    </source>
</evidence>
<feature type="transmembrane region" description="Helical" evidence="9">
    <location>
        <begin position="81"/>
        <end position="101"/>
    </location>
</feature>
<dbReference type="KEGG" id="pspc:Strain318_000432"/>
<dbReference type="PROSITE" id="PS50929">
    <property type="entry name" value="ABC_TM1F"/>
    <property type="match status" value="1"/>
</dbReference>
<feature type="domain" description="ABC transporter" evidence="10">
    <location>
        <begin position="362"/>
        <end position="596"/>
    </location>
</feature>
<evidence type="ECO:0000256" key="7">
    <source>
        <dbReference type="ARBA" id="ARBA00022989"/>
    </source>
</evidence>
<dbReference type="InterPro" id="IPR003593">
    <property type="entry name" value="AAA+_ATPase"/>
</dbReference>
<dbReference type="InterPro" id="IPR036640">
    <property type="entry name" value="ABC1_TM_sf"/>
</dbReference>
<evidence type="ECO:0000256" key="8">
    <source>
        <dbReference type="ARBA" id="ARBA00023136"/>
    </source>
</evidence>
<keyword evidence="7 9" id="KW-1133">Transmembrane helix</keyword>
<name>A0AA49JSJ8_9BACT</name>
<evidence type="ECO:0000256" key="2">
    <source>
        <dbReference type="ARBA" id="ARBA00022448"/>
    </source>
</evidence>
<feature type="domain" description="ABC transmembrane type-1" evidence="11">
    <location>
        <begin position="22"/>
        <end position="328"/>
    </location>
</feature>
<dbReference type="GO" id="GO:0005886">
    <property type="term" value="C:plasma membrane"/>
    <property type="evidence" value="ECO:0007669"/>
    <property type="project" value="UniProtKB-SubCell"/>
</dbReference>
<dbReference type="GO" id="GO:0016887">
    <property type="term" value="F:ATP hydrolysis activity"/>
    <property type="evidence" value="ECO:0007669"/>
    <property type="project" value="InterPro"/>
</dbReference>
<accession>A0AA49JXY5</accession>
<dbReference type="GO" id="GO:0034040">
    <property type="term" value="F:ATPase-coupled lipid transmembrane transporter activity"/>
    <property type="evidence" value="ECO:0007669"/>
    <property type="project" value="TreeGrafter"/>
</dbReference>
<dbReference type="InterPro" id="IPR011527">
    <property type="entry name" value="ABC1_TM_dom"/>
</dbReference>
<dbReference type="FunFam" id="3.40.50.300:FF:000221">
    <property type="entry name" value="Multidrug ABC transporter ATP-binding protein"/>
    <property type="match status" value="1"/>
</dbReference>
<dbReference type="RefSeq" id="WP_367886899.1">
    <property type="nucleotide sequence ID" value="NZ_CP130612.1"/>
</dbReference>
<evidence type="ECO:0000256" key="4">
    <source>
        <dbReference type="ARBA" id="ARBA00022692"/>
    </source>
</evidence>
<evidence type="ECO:0000256" key="5">
    <source>
        <dbReference type="ARBA" id="ARBA00022741"/>
    </source>
</evidence>
<evidence type="ECO:0000313" key="12">
    <source>
        <dbReference type="EMBL" id="WKW11197.1"/>
    </source>
</evidence>
<dbReference type="CDD" id="cd18552">
    <property type="entry name" value="ABC_6TM_MsbA_like"/>
    <property type="match status" value="1"/>
</dbReference>
<feature type="transmembrane region" description="Helical" evidence="9">
    <location>
        <begin position="21"/>
        <end position="43"/>
    </location>
</feature>
<dbReference type="GO" id="GO:0005524">
    <property type="term" value="F:ATP binding"/>
    <property type="evidence" value="ECO:0007669"/>
    <property type="project" value="UniProtKB-KW"/>
</dbReference>
<dbReference type="SUPFAM" id="SSF52540">
    <property type="entry name" value="P-loop containing nucleoside triphosphate hydrolases"/>
    <property type="match status" value="1"/>
</dbReference>
<evidence type="ECO:0000256" key="1">
    <source>
        <dbReference type="ARBA" id="ARBA00004651"/>
    </source>
</evidence>
<reference evidence="12" key="1">
    <citation type="submission" date="2023-07" db="EMBL/GenBank/DDBJ databases">
        <authorList>
            <person name="Haufschild T."/>
            <person name="Kallscheuer N."/>
            <person name="Hammer J."/>
            <person name="Kohn T."/>
            <person name="Kabuu M."/>
            <person name="Jogler M."/>
            <person name="Wohfarth N."/>
            <person name="Heuer A."/>
            <person name="Rohde M."/>
            <person name="van Teeseling M.C.F."/>
            <person name="Jogler C."/>
        </authorList>
    </citation>
    <scope>NUCLEOTIDE SEQUENCE</scope>
    <source>
        <strain evidence="12">Strain 138</strain>
        <strain evidence="13">Strain 318</strain>
    </source>
</reference>
<keyword evidence="14" id="KW-1185">Reference proteome</keyword>
<dbReference type="PROSITE" id="PS00211">
    <property type="entry name" value="ABC_TRANSPORTER_1"/>
    <property type="match status" value="1"/>
</dbReference>
<evidence type="ECO:0000313" key="14">
    <source>
        <dbReference type="Proteomes" id="UP001229955"/>
    </source>
</evidence>
<feature type="transmembrane region" description="Helical" evidence="9">
    <location>
        <begin position="159"/>
        <end position="178"/>
    </location>
</feature>
<dbReference type="Pfam" id="PF00005">
    <property type="entry name" value="ABC_tran"/>
    <property type="match status" value="1"/>
</dbReference>
<organism evidence="12">
    <name type="scientific">Pseudogemmatithrix spongiicola</name>
    <dbReference type="NCBI Taxonomy" id="3062599"/>
    <lineage>
        <taxon>Bacteria</taxon>
        <taxon>Pseudomonadati</taxon>
        <taxon>Gemmatimonadota</taxon>
        <taxon>Gemmatimonadia</taxon>
        <taxon>Gemmatimonadales</taxon>
        <taxon>Gemmatimonadaceae</taxon>
        <taxon>Pseudogemmatithrix</taxon>
    </lineage>
</organism>
<dbReference type="InterPro" id="IPR039421">
    <property type="entry name" value="Type_1_exporter"/>
</dbReference>
<feature type="transmembrane region" description="Helical" evidence="9">
    <location>
        <begin position="184"/>
        <end position="203"/>
    </location>
</feature>
<dbReference type="InterPro" id="IPR017871">
    <property type="entry name" value="ABC_transporter-like_CS"/>
</dbReference>
<dbReference type="SUPFAM" id="SSF90123">
    <property type="entry name" value="ABC transporter transmembrane region"/>
    <property type="match status" value="1"/>
</dbReference>
<dbReference type="InterPro" id="IPR003439">
    <property type="entry name" value="ABC_transporter-like_ATP-bd"/>
</dbReference>
<evidence type="ECO:0000313" key="13">
    <source>
        <dbReference type="EMBL" id="WKW14107.1"/>
    </source>
</evidence>
<dbReference type="Gene3D" id="3.40.50.300">
    <property type="entry name" value="P-loop containing nucleotide triphosphate hydrolases"/>
    <property type="match status" value="1"/>
</dbReference>
<dbReference type="EMBL" id="CP130612">
    <property type="protein sequence ID" value="WKW11197.1"/>
    <property type="molecule type" value="Genomic_DNA"/>
</dbReference>
<dbReference type="InterPro" id="IPR027417">
    <property type="entry name" value="P-loop_NTPase"/>
</dbReference>
<dbReference type="PANTHER" id="PTHR24221:SF654">
    <property type="entry name" value="ATP-BINDING CASSETTE SUB-FAMILY B MEMBER 6"/>
    <property type="match status" value="1"/>
</dbReference>
<dbReference type="Pfam" id="PF00664">
    <property type="entry name" value="ABC_membrane"/>
    <property type="match status" value="1"/>
</dbReference>
<accession>A0AA49JSJ8</accession>
<evidence type="ECO:0000256" key="9">
    <source>
        <dbReference type="SAM" id="Phobius"/>
    </source>
</evidence>
<dbReference type="EMBL" id="CP130613">
    <property type="protein sequence ID" value="WKW14107.1"/>
    <property type="molecule type" value="Genomic_DNA"/>
</dbReference>
<protein>
    <submittedName>
        <fullName evidence="12">ABC transporter ATP-binding protein</fullName>
    </submittedName>
</protein>
<keyword evidence="8 9" id="KW-0472">Membrane</keyword>
<dbReference type="Proteomes" id="UP001229955">
    <property type="component" value="Chromosome"/>
</dbReference>
<keyword evidence="3" id="KW-1003">Cell membrane</keyword>
<dbReference type="SMART" id="SM00382">
    <property type="entry name" value="AAA"/>
    <property type="match status" value="1"/>
</dbReference>
<dbReference type="PANTHER" id="PTHR24221">
    <property type="entry name" value="ATP-BINDING CASSETTE SUB-FAMILY B"/>
    <property type="match status" value="1"/>
</dbReference>
<dbReference type="Gene3D" id="1.20.1560.10">
    <property type="entry name" value="ABC transporter type 1, transmembrane domain"/>
    <property type="match status" value="1"/>
</dbReference>
<evidence type="ECO:0000259" key="11">
    <source>
        <dbReference type="PROSITE" id="PS50929"/>
    </source>
</evidence>
<keyword evidence="5" id="KW-0547">Nucleotide-binding</keyword>